<proteinExistence type="predicted"/>
<keyword evidence="2" id="KW-1185">Reference proteome</keyword>
<evidence type="ECO:0000313" key="2">
    <source>
        <dbReference type="Proteomes" id="UP000586346"/>
    </source>
</evidence>
<protein>
    <submittedName>
        <fullName evidence="1">DUF2514 domain-containing protein</fullName>
    </submittedName>
</protein>
<dbReference type="Pfam" id="PF10721">
    <property type="entry name" value="DUF2514"/>
    <property type="match status" value="1"/>
</dbReference>
<organism evidence="1 2">
    <name type="scientific">Citrobacter braakii</name>
    <dbReference type="NCBI Taxonomy" id="57706"/>
    <lineage>
        <taxon>Bacteria</taxon>
        <taxon>Pseudomonadati</taxon>
        <taxon>Pseudomonadota</taxon>
        <taxon>Gammaproteobacteria</taxon>
        <taxon>Enterobacterales</taxon>
        <taxon>Enterobacteriaceae</taxon>
        <taxon>Citrobacter</taxon>
        <taxon>Citrobacter freundii complex</taxon>
    </lineage>
</organism>
<accession>A0ABR6TTG0</accession>
<gene>
    <name evidence="1" type="ORF">H6P72_09455</name>
</gene>
<name>A0ABR6TTG0_CITBR</name>
<dbReference type="InterPro" id="IPR019659">
    <property type="entry name" value="DUF2514"/>
</dbReference>
<dbReference type="RefSeq" id="WP_101701298.1">
    <property type="nucleotide sequence ID" value="NZ_CBDITX010000013.1"/>
</dbReference>
<comment type="caution">
    <text evidence="1">The sequence shown here is derived from an EMBL/GenBank/DDBJ whole genome shotgun (WGS) entry which is preliminary data.</text>
</comment>
<reference evidence="1 2" key="1">
    <citation type="submission" date="2020-08" db="EMBL/GenBank/DDBJ databases">
        <title>Emergence and comparative genomics analysis of Citrobacter in Fennec fox imported from North Africa to China.</title>
        <authorList>
            <person name="Zheng B."/>
        </authorList>
    </citation>
    <scope>NUCLEOTIDE SEQUENCE [LARGE SCALE GENOMIC DNA]</scope>
    <source>
        <strain evidence="1 2">FF371</strain>
    </source>
</reference>
<evidence type="ECO:0000313" key="1">
    <source>
        <dbReference type="EMBL" id="MBC2646847.1"/>
    </source>
</evidence>
<dbReference type="EMBL" id="JACLAH010000002">
    <property type="protein sequence ID" value="MBC2646847.1"/>
    <property type="molecule type" value="Genomic_DNA"/>
</dbReference>
<dbReference type="Proteomes" id="UP000586346">
    <property type="component" value="Unassembled WGS sequence"/>
</dbReference>
<sequence length="170" mass="18378">MSLCFRFIAISLLAAVAFIAGNVWSNRGWEKEWAERDSAESSQTANAQTAARMIEQGRIIARDEAVKDAQAQAAKSAATVAGLSATVIQLRTEATKLVARLDAAKHTSDLAAAIRSKTTDTTAGMLANMLGDIAAEAKRYAEIADERYRAGMTCERIYDSVREANNKGYE</sequence>